<evidence type="ECO:0000256" key="1">
    <source>
        <dbReference type="SAM" id="MobiDB-lite"/>
    </source>
</evidence>
<dbReference type="EMBL" id="CCYD01000261">
    <property type="protein sequence ID" value="CEG37251.1"/>
    <property type="molecule type" value="Genomic_DNA"/>
</dbReference>
<evidence type="ECO:0000313" key="2">
    <source>
        <dbReference type="EMBL" id="CEG37251.1"/>
    </source>
</evidence>
<reference evidence="3" key="1">
    <citation type="submission" date="2014-09" db="EMBL/GenBank/DDBJ databases">
        <authorList>
            <person name="Sharma Rahul"/>
            <person name="Thines Marco"/>
        </authorList>
    </citation>
    <scope>NUCLEOTIDE SEQUENCE [LARGE SCALE GENOMIC DNA]</scope>
</reference>
<feature type="compositionally biased region" description="Low complexity" evidence="1">
    <location>
        <begin position="1"/>
        <end position="13"/>
    </location>
</feature>
<dbReference type="GeneID" id="36399747"/>
<sequence>MSTPATTTPAARATRGEHASQPLWHIPHLPKTSAVEPVGFAISHLWTASRQSARTCECGYISLPNPDSQAISQGAVAHRGVDVPTQSFPYGSGQPRLCLPPATESLVVELSTAVLSMAFSSVLHS</sequence>
<keyword evidence="3" id="KW-1185">Reference proteome</keyword>
<accession>A0A0N7L3Z5</accession>
<protein>
    <submittedName>
        <fullName evidence="2">Uncharacterized protein</fullName>
    </submittedName>
</protein>
<name>A0A0N7L3Z5_PLAHL</name>
<organism evidence="2 3">
    <name type="scientific">Plasmopara halstedii</name>
    <name type="common">Downy mildew of sunflower</name>
    <dbReference type="NCBI Taxonomy" id="4781"/>
    <lineage>
        <taxon>Eukaryota</taxon>
        <taxon>Sar</taxon>
        <taxon>Stramenopiles</taxon>
        <taxon>Oomycota</taxon>
        <taxon>Peronosporomycetes</taxon>
        <taxon>Peronosporales</taxon>
        <taxon>Peronosporaceae</taxon>
        <taxon>Plasmopara</taxon>
    </lineage>
</organism>
<evidence type="ECO:0000313" key="3">
    <source>
        <dbReference type="Proteomes" id="UP000054928"/>
    </source>
</evidence>
<dbReference type="Proteomes" id="UP000054928">
    <property type="component" value="Unassembled WGS sequence"/>
</dbReference>
<feature type="region of interest" description="Disordered" evidence="1">
    <location>
        <begin position="1"/>
        <end position="21"/>
    </location>
</feature>
<dbReference type="AlphaFoldDB" id="A0A0N7L3Z5"/>
<proteinExistence type="predicted"/>
<dbReference type="RefSeq" id="XP_024573620.1">
    <property type="nucleotide sequence ID" value="XM_024722555.1"/>
</dbReference>